<dbReference type="Pfam" id="PF08719">
    <property type="entry name" value="NADAR"/>
    <property type="match status" value="1"/>
</dbReference>
<dbReference type="PROSITE" id="PS50089">
    <property type="entry name" value="ZF_RING_2"/>
    <property type="match status" value="1"/>
</dbReference>
<keyword evidence="2" id="KW-0862">Zinc</keyword>
<dbReference type="CDD" id="cd15457">
    <property type="entry name" value="NADAR"/>
    <property type="match status" value="1"/>
</dbReference>
<evidence type="ECO:0000256" key="2">
    <source>
        <dbReference type="ARBA" id="ARBA00022833"/>
    </source>
</evidence>
<accession>A0A8B8CES1</accession>
<gene>
    <name evidence="7" type="primary">LOC111118883</name>
</gene>
<dbReference type="Gene3D" id="3.30.40.10">
    <property type="entry name" value="Zinc/RING finger domain, C3HC4 (zinc finger)"/>
    <property type="match status" value="1"/>
</dbReference>
<evidence type="ECO:0000259" key="5">
    <source>
        <dbReference type="PROSITE" id="PS50089"/>
    </source>
</evidence>
<dbReference type="InterPro" id="IPR001841">
    <property type="entry name" value="Znf_RING"/>
</dbReference>
<dbReference type="Gene3D" id="1.10.357.40">
    <property type="entry name" value="YbiA-like"/>
    <property type="match status" value="1"/>
</dbReference>
<dbReference type="GO" id="GO:0008270">
    <property type="term" value="F:zinc ion binding"/>
    <property type="evidence" value="ECO:0007669"/>
    <property type="project" value="UniProtKB-KW"/>
</dbReference>
<evidence type="ECO:0000256" key="3">
    <source>
        <dbReference type="PROSITE-ProRule" id="PRU00175"/>
    </source>
</evidence>
<dbReference type="InterPro" id="IPR013083">
    <property type="entry name" value="Znf_RING/FYVE/PHD"/>
</dbReference>
<dbReference type="SUPFAM" id="SSF57850">
    <property type="entry name" value="RING/U-box"/>
    <property type="match status" value="1"/>
</dbReference>
<dbReference type="Proteomes" id="UP000694844">
    <property type="component" value="Chromosome 2"/>
</dbReference>
<keyword evidence="6" id="KW-1185">Reference proteome</keyword>
<organism evidence="6 7">
    <name type="scientific">Crassostrea virginica</name>
    <name type="common">Eastern oyster</name>
    <dbReference type="NCBI Taxonomy" id="6565"/>
    <lineage>
        <taxon>Eukaryota</taxon>
        <taxon>Metazoa</taxon>
        <taxon>Spiralia</taxon>
        <taxon>Lophotrochozoa</taxon>
        <taxon>Mollusca</taxon>
        <taxon>Bivalvia</taxon>
        <taxon>Autobranchia</taxon>
        <taxon>Pteriomorphia</taxon>
        <taxon>Ostreida</taxon>
        <taxon>Ostreoidea</taxon>
        <taxon>Ostreidae</taxon>
        <taxon>Crassostrea</taxon>
    </lineage>
</organism>
<sequence length="271" mass="31908">MFTTVYCLDGNHEWSQRMEQSTMAQYAEEEEEEKQDLPDESHKYEYFWRASSPFSQWYPCEFDIDGRTFNCAEQYMIYQKAVLMEDDEKAEIIMALDNPQEMKELGKQMKDIDSAVWNDRCQEVVEVGNMAKFSQNEELKQKLFSTYPRTLVVANQNDKFWGIGLNRKDRRAWNKRTWKGKNRLGEILTNVRDKLMESFLQSDGTKIDMENLKVTERPIDGNCKICYNAYRNTVFKPCGHVVCCWGCAKQFKKICPVCRAMIESVDKIFLA</sequence>
<dbReference type="InterPro" id="IPR012816">
    <property type="entry name" value="NADAR"/>
</dbReference>
<name>A0A8B8CES1_CRAVI</name>
<dbReference type="NCBIfam" id="TIGR02464">
    <property type="entry name" value="ribofla_fusion"/>
    <property type="match status" value="1"/>
</dbReference>
<feature type="region of interest" description="Disordered" evidence="4">
    <location>
        <begin position="18"/>
        <end position="38"/>
    </location>
</feature>
<protein>
    <submittedName>
        <fullName evidence="7">Uncharacterized protein LOC111118883 isoform X1</fullName>
    </submittedName>
</protein>
<dbReference type="OrthoDB" id="206452at2759"/>
<dbReference type="GeneID" id="111118883"/>
<keyword evidence="1 3" id="KW-0863">Zinc-finger</keyword>
<dbReference type="SUPFAM" id="SSF143990">
    <property type="entry name" value="YbiA-like"/>
    <property type="match status" value="1"/>
</dbReference>
<reference evidence="7" key="1">
    <citation type="submission" date="2025-08" db="UniProtKB">
        <authorList>
            <consortium name="RefSeq"/>
        </authorList>
    </citation>
    <scope>IDENTIFICATION</scope>
    <source>
        <tissue evidence="7">Whole sample</tissue>
    </source>
</reference>
<feature type="domain" description="RING-type" evidence="5">
    <location>
        <begin position="223"/>
        <end position="259"/>
    </location>
</feature>
<dbReference type="SMART" id="SM00184">
    <property type="entry name" value="RING"/>
    <property type="match status" value="1"/>
</dbReference>
<dbReference type="RefSeq" id="XP_022314282.1">
    <property type="nucleotide sequence ID" value="XM_022458574.1"/>
</dbReference>
<dbReference type="KEGG" id="cvn:111118883"/>
<evidence type="ECO:0000256" key="4">
    <source>
        <dbReference type="SAM" id="MobiDB-lite"/>
    </source>
</evidence>
<keyword evidence="1 3" id="KW-0479">Metal-binding</keyword>
<evidence type="ECO:0000256" key="1">
    <source>
        <dbReference type="ARBA" id="ARBA00022771"/>
    </source>
</evidence>
<proteinExistence type="predicted"/>
<evidence type="ECO:0000313" key="7">
    <source>
        <dbReference type="RefSeq" id="XP_022314282.1"/>
    </source>
</evidence>
<dbReference type="PANTHER" id="PTHR14879">
    <property type="entry name" value="CASPASE REGULATOR, RING FINGER DOMAIN-CONTAINING"/>
    <property type="match status" value="1"/>
</dbReference>
<dbReference type="InterPro" id="IPR037238">
    <property type="entry name" value="YbiA-like_sf"/>
</dbReference>
<dbReference type="AlphaFoldDB" id="A0A8B8CES1"/>
<dbReference type="Pfam" id="PF13920">
    <property type="entry name" value="zf-C3HC4_3"/>
    <property type="match status" value="1"/>
</dbReference>
<dbReference type="InterPro" id="IPR051728">
    <property type="entry name" value="RING-FYVE_E3_ubiquitin-ligase"/>
</dbReference>
<dbReference type="PANTHER" id="PTHR14879:SF5">
    <property type="entry name" value="RING-TYPE DOMAIN-CONTAINING PROTEIN"/>
    <property type="match status" value="1"/>
</dbReference>
<evidence type="ECO:0000313" key="6">
    <source>
        <dbReference type="Proteomes" id="UP000694844"/>
    </source>
</evidence>